<evidence type="ECO:0000256" key="3">
    <source>
        <dbReference type="ARBA" id="ARBA00022553"/>
    </source>
</evidence>
<organism evidence="7 8">
    <name type="scientific">Oxalicibacterium solurbis</name>
    <dbReference type="NCBI Taxonomy" id="69280"/>
    <lineage>
        <taxon>Bacteria</taxon>
        <taxon>Pseudomonadati</taxon>
        <taxon>Pseudomonadota</taxon>
        <taxon>Betaproteobacteria</taxon>
        <taxon>Burkholderiales</taxon>
        <taxon>Oxalobacteraceae</taxon>
        <taxon>Oxalicibacterium</taxon>
    </lineage>
</organism>
<dbReference type="SMART" id="SM00388">
    <property type="entry name" value="HisKA"/>
    <property type="match status" value="1"/>
</dbReference>
<dbReference type="GO" id="GO:0000155">
    <property type="term" value="F:phosphorelay sensor kinase activity"/>
    <property type="evidence" value="ECO:0007669"/>
    <property type="project" value="InterPro"/>
</dbReference>
<dbReference type="Gene3D" id="3.30.450.20">
    <property type="entry name" value="PAS domain"/>
    <property type="match status" value="1"/>
</dbReference>
<dbReference type="InterPro" id="IPR036890">
    <property type="entry name" value="HATPase_C_sf"/>
</dbReference>
<feature type="domain" description="PAS" evidence="6">
    <location>
        <begin position="194"/>
        <end position="232"/>
    </location>
</feature>
<dbReference type="AlphaFoldDB" id="A0A8J3F537"/>
<dbReference type="InterPro" id="IPR036097">
    <property type="entry name" value="HisK_dim/P_sf"/>
</dbReference>
<proteinExistence type="predicted"/>
<feature type="domain" description="Histidine kinase" evidence="5">
    <location>
        <begin position="351"/>
        <end position="563"/>
    </location>
</feature>
<evidence type="ECO:0000256" key="1">
    <source>
        <dbReference type="ARBA" id="ARBA00000085"/>
    </source>
</evidence>
<dbReference type="Pfam" id="PF25323">
    <property type="entry name" value="6TM_PilS"/>
    <property type="match status" value="1"/>
</dbReference>
<feature type="transmembrane region" description="Helical" evidence="4">
    <location>
        <begin position="20"/>
        <end position="39"/>
    </location>
</feature>
<evidence type="ECO:0000259" key="5">
    <source>
        <dbReference type="PROSITE" id="PS50109"/>
    </source>
</evidence>
<feature type="transmembrane region" description="Helical" evidence="4">
    <location>
        <begin position="108"/>
        <end position="136"/>
    </location>
</feature>
<name>A0A8J3F537_9BURK</name>
<keyword evidence="4" id="KW-0812">Transmembrane</keyword>
<comment type="catalytic activity">
    <reaction evidence="1">
        <text>ATP + protein L-histidine = ADP + protein N-phospho-L-histidine.</text>
        <dbReference type="EC" id="2.7.13.3"/>
    </reaction>
</comment>
<dbReference type="SUPFAM" id="SSF47384">
    <property type="entry name" value="Homodimeric domain of signal transducing histidine kinase"/>
    <property type="match status" value="1"/>
</dbReference>
<dbReference type="CDD" id="cd00082">
    <property type="entry name" value="HisKA"/>
    <property type="match status" value="1"/>
</dbReference>
<keyword evidence="4" id="KW-1133">Transmembrane helix</keyword>
<dbReference type="Pfam" id="PF02518">
    <property type="entry name" value="HATPase_c"/>
    <property type="match status" value="1"/>
</dbReference>
<keyword evidence="3" id="KW-0597">Phosphoprotein</keyword>
<dbReference type="CDD" id="cd00130">
    <property type="entry name" value="PAS"/>
    <property type="match status" value="1"/>
</dbReference>
<dbReference type="InterPro" id="IPR003661">
    <property type="entry name" value="HisK_dim/P_dom"/>
</dbReference>
<gene>
    <name evidence="7" type="primary">pilS</name>
    <name evidence="7" type="ORF">GCM10011430_08180</name>
</gene>
<feature type="transmembrane region" description="Helical" evidence="4">
    <location>
        <begin position="156"/>
        <end position="174"/>
    </location>
</feature>
<dbReference type="Proteomes" id="UP000627205">
    <property type="component" value="Unassembled WGS sequence"/>
</dbReference>
<dbReference type="PROSITE" id="PS50112">
    <property type="entry name" value="PAS"/>
    <property type="match status" value="1"/>
</dbReference>
<dbReference type="Pfam" id="PF13188">
    <property type="entry name" value="PAS_8"/>
    <property type="match status" value="1"/>
</dbReference>
<accession>A0A8J3F537</accession>
<dbReference type="SMART" id="SM00091">
    <property type="entry name" value="PAS"/>
    <property type="match status" value="1"/>
</dbReference>
<dbReference type="SUPFAM" id="SSF55874">
    <property type="entry name" value="ATPase domain of HSP90 chaperone/DNA topoisomerase II/histidine kinase"/>
    <property type="match status" value="1"/>
</dbReference>
<dbReference type="CDD" id="cd00075">
    <property type="entry name" value="HATPase"/>
    <property type="match status" value="1"/>
</dbReference>
<feature type="transmembrane region" description="Helical" evidence="4">
    <location>
        <begin position="51"/>
        <end position="70"/>
    </location>
</feature>
<comment type="caution">
    <text evidence="7">The sequence shown here is derived from an EMBL/GenBank/DDBJ whole genome shotgun (WGS) entry which is preliminary data.</text>
</comment>
<dbReference type="SUPFAM" id="SSF55785">
    <property type="entry name" value="PYP-like sensor domain (PAS domain)"/>
    <property type="match status" value="1"/>
</dbReference>
<evidence type="ECO:0000313" key="7">
    <source>
        <dbReference type="EMBL" id="GGI53644.1"/>
    </source>
</evidence>
<dbReference type="PROSITE" id="PS50109">
    <property type="entry name" value="HIS_KIN"/>
    <property type="match status" value="1"/>
</dbReference>
<reference evidence="7" key="2">
    <citation type="submission" date="2020-09" db="EMBL/GenBank/DDBJ databases">
        <authorList>
            <person name="Sun Q."/>
            <person name="Sedlacek I."/>
        </authorList>
    </citation>
    <scope>NUCLEOTIDE SEQUENCE</scope>
    <source>
        <strain evidence="7">CCM 7664</strain>
    </source>
</reference>
<dbReference type="InterPro" id="IPR000014">
    <property type="entry name" value="PAS"/>
</dbReference>
<feature type="transmembrane region" description="Helical" evidence="4">
    <location>
        <begin position="76"/>
        <end position="96"/>
    </location>
</feature>
<evidence type="ECO:0000256" key="2">
    <source>
        <dbReference type="ARBA" id="ARBA00012438"/>
    </source>
</evidence>
<dbReference type="EC" id="2.7.13.3" evidence="2"/>
<sequence>MARSRPVYADTRETFWRTLQTFAFTRMVIIAVLLGYFGWAGSKVMRYQQEFWSGCITYLLLAMAFVLLATYVRRRFLLQVAAQISVDLAAITLLYLSAGGIKSGLAILYLFPLAGSAILAPLILALFFVSVATLVMLAENGYQLLNAGSDISSTQAGLYGAAFFIVIFAINRLADRLIKQESLAQGRGKALHIQQAINRLVIADMDDGVLVLDRKGRVLTSNPAAARMLGLTFPHEKAYGKLSDMLWLAPIAEAYVAWSANGGLRTTTQGGAQGRPTFVHIKHGEESTLQGGTTIWGGRRELATHLRLRFMRVDTGGMQDERVVAFLQDVTEIENQAQQLKLASMGRLTASIAHEVRNPLSAIGHAASLLNEDETDAARQRMLKIIADNVARLNRMIEDILKLSRKAHQHQEPIALRPLLDELLTELHETHTVKDGVIVALDTRTYRVRFDPLHLREIILNLLTNALRYASGAPGSIQIRVVAGIGHRLELHVKDDGPQISSTVRAHLFEPFYTTSSKGTGLGLYLARELCLNNGAMLNYEYRSDGENGSPSGRFVITFAVDEAA</sequence>
<dbReference type="PRINTS" id="PR00344">
    <property type="entry name" value="BCTRLSENSOR"/>
</dbReference>
<dbReference type="SMART" id="SM00387">
    <property type="entry name" value="HATPase_c"/>
    <property type="match status" value="1"/>
</dbReference>
<dbReference type="InterPro" id="IPR003594">
    <property type="entry name" value="HATPase_dom"/>
</dbReference>
<dbReference type="Pfam" id="PF00512">
    <property type="entry name" value="HisKA"/>
    <property type="match status" value="1"/>
</dbReference>
<dbReference type="InterPro" id="IPR035965">
    <property type="entry name" value="PAS-like_dom_sf"/>
</dbReference>
<evidence type="ECO:0000259" key="6">
    <source>
        <dbReference type="PROSITE" id="PS50112"/>
    </source>
</evidence>
<dbReference type="InterPro" id="IPR004358">
    <property type="entry name" value="Sig_transdc_His_kin-like_C"/>
</dbReference>
<dbReference type="PANTHER" id="PTHR43065">
    <property type="entry name" value="SENSOR HISTIDINE KINASE"/>
    <property type="match status" value="1"/>
</dbReference>
<dbReference type="RefSeq" id="WP_188419680.1">
    <property type="nucleotide sequence ID" value="NZ_BMDP01000001.1"/>
</dbReference>
<protein>
    <recommendedName>
        <fullName evidence="2">histidine kinase</fullName>
        <ecNumber evidence="2">2.7.13.3</ecNumber>
    </recommendedName>
</protein>
<reference evidence="7" key="1">
    <citation type="journal article" date="2014" name="Int. J. Syst. Evol. Microbiol.">
        <title>Complete genome sequence of Corynebacterium casei LMG S-19264T (=DSM 44701T), isolated from a smear-ripened cheese.</title>
        <authorList>
            <consortium name="US DOE Joint Genome Institute (JGI-PGF)"/>
            <person name="Walter F."/>
            <person name="Albersmeier A."/>
            <person name="Kalinowski J."/>
            <person name="Ruckert C."/>
        </authorList>
    </citation>
    <scope>NUCLEOTIDE SEQUENCE</scope>
    <source>
        <strain evidence="7">CCM 7664</strain>
    </source>
</reference>
<evidence type="ECO:0000256" key="4">
    <source>
        <dbReference type="SAM" id="Phobius"/>
    </source>
</evidence>
<keyword evidence="4" id="KW-0472">Membrane</keyword>
<dbReference type="Gene3D" id="3.30.565.10">
    <property type="entry name" value="Histidine kinase-like ATPase, C-terminal domain"/>
    <property type="match status" value="1"/>
</dbReference>
<dbReference type="PANTHER" id="PTHR43065:SF52">
    <property type="entry name" value="SENSOR PROTEIN KINASE PILS"/>
    <property type="match status" value="1"/>
</dbReference>
<dbReference type="Gene3D" id="1.10.287.130">
    <property type="match status" value="1"/>
</dbReference>
<evidence type="ECO:0000313" key="8">
    <source>
        <dbReference type="Proteomes" id="UP000627205"/>
    </source>
</evidence>
<dbReference type="InterPro" id="IPR005467">
    <property type="entry name" value="His_kinase_dom"/>
</dbReference>
<keyword evidence="8" id="KW-1185">Reference proteome</keyword>
<dbReference type="EMBL" id="BMDP01000001">
    <property type="protein sequence ID" value="GGI53644.1"/>
    <property type="molecule type" value="Genomic_DNA"/>
</dbReference>